<evidence type="ECO:0000256" key="3">
    <source>
        <dbReference type="ARBA" id="ARBA00022729"/>
    </source>
</evidence>
<dbReference type="EMBL" id="FTMN01000005">
    <property type="protein sequence ID" value="SIQ46427.1"/>
    <property type="molecule type" value="Genomic_DNA"/>
</dbReference>
<dbReference type="InterPro" id="IPR012556">
    <property type="entry name" value="Entericidin"/>
</dbReference>
<reference evidence="8 9" key="1">
    <citation type="submission" date="2017-01" db="EMBL/GenBank/DDBJ databases">
        <authorList>
            <person name="Mah S.A."/>
            <person name="Swanson W.J."/>
            <person name="Moy G.W."/>
            <person name="Vacquier V.D."/>
        </authorList>
    </citation>
    <scope>NUCLEOTIDE SEQUENCE [LARGE SCALE GENOMIC DNA]</scope>
    <source>
        <strain evidence="8 9">DSM 7027</strain>
    </source>
</reference>
<evidence type="ECO:0000313" key="8">
    <source>
        <dbReference type="EMBL" id="SIQ46427.1"/>
    </source>
</evidence>
<comment type="similarity">
    <text evidence="1">Belongs to the EcnA/EcnB lipoprotein family.</text>
</comment>
<proteinExistence type="inferred from homology"/>
<dbReference type="Proteomes" id="UP000186895">
    <property type="component" value="Unassembled WGS sequence"/>
</dbReference>
<dbReference type="RefSeq" id="WP_083703048.1">
    <property type="nucleotide sequence ID" value="NZ_FTMN01000005.1"/>
</dbReference>
<feature type="chain" id="PRO_5009938310" evidence="7">
    <location>
        <begin position="23"/>
        <end position="50"/>
    </location>
</feature>
<evidence type="ECO:0000256" key="6">
    <source>
        <dbReference type="ARBA" id="ARBA00023288"/>
    </source>
</evidence>
<keyword evidence="3 7" id="KW-0732">Signal</keyword>
<accession>A0A1N6SZL8</accession>
<keyword evidence="4" id="KW-0472">Membrane</keyword>
<evidence type="ECO:0000256" key="4">
    <source>
        <dbReference type="ARBA" id="ARBA00023136"/>
    </source>
</evidence>
<keyword evidence="2" id="KW-1003">Cell membrane</keyword>
<evidence type="ECO:0000256" key="1">
    <source>
        <dbReference type="ARBA" id="ARBA00010296"/>
    </source>
</evidence>
<evidence type="ECO:0000256" key="5">
    <source>
        <dbReference type="ARBA" id="ARBA00023139"/>
    </source>
</evidence>
<evidence type="ECO:0000313" key="9">
    <source>
        <dbReference type="Proteomes" id="UP000186895"/>
    </source>
</evidence>
<protein>
    <submittedName>
        <fullName evidence="8">Entericidin EcnA/B family protein</fullName>
    </submittedName>
</protein>
<dbReference type="GO" id="GO:0009636">
    <property type="term" value="P:response to toxic substance"/>
    <property type="evidence" value="ECO:0007669"/>
    <property type="project" value="InterPro"/>
</dbReference>
<dbReference type="GO" id="GO:0016020">
    <property type="term" value="C:membrane"/>
    <property type="evidence" value="ECO:0007669"/>
    <property type="project" value="InterPro"/>
</dbReference>
<name>A0A1N6SZL8_9GAMM</name>
<keyword evidence="5" id="KW-0564">Palmitate</keyword>
<keyword evidence="9" id="KW-1185">Reference proteome</keyword>
<dbReference type="Pfam" id="PF08085">
    <property type="entry name" value="Entericidin"/>
    <property type="match status" value="1"/>
</dbReference>
<evidence type="ECO:0000256" key="7">
    <source>
        <dbReference type="SAM" id="SignalP"/>
    </source>
</evidence>
<organism evidence="8 9">
    <name type="scientific">Marinobacterium stanieri</name>
    <dbReference type="NCBI Taxonomy" id="49186"/>
    <lineage>
        <taxon>Bacteria</taxon>
        <taxon>Pseudomonadati</taxon>
        <taxon>Pseudomonadota</taxon>
        <taxon>Gammaproteobacteria</taxon>
        <taxon>Oceanospirillales</taxon>
        <taxon>Oceanospirillaceae</taxon>
        <taxon>Marinobacterium</taxon>
    </lineage>
</organism>
<dbReference type="AlphaFoldDB" id="A0A1N6SZL8"/>
<feature type="signal peptide" evidence="7">
    <location>
        <begin position="1"/>
        <end position="22"/>
    </location>
</feature>
<gene>
    <name evidence="8" type="ORF">SAMN05421647_10548</name>
</gene>
<keyword evidence="6" id="KW-0449">Lipoprotein</keyword>
<sequence length="50" mass="5028">MGKKLITLIASAGLLLAAGVQSGCSTIEGAGKDLTKAGEKIQEVARDAKN</sequence>
<evidence type="ECO:0000256" key="2">
    <source>
        <dbReference type="ARBA" id="ARBA00022475"/>
    </source>
</evidence>